<accession>A0A7J8EAV9</accession>
<dbReference type="InterPro" id="IPR042507">
    <property type="entry name" value="TBC1D19"/>
</dbReference>
<dbReference type="PANTHER" id="PTHR16110:SF1">
    <property type="entry name" value="TBC1 DOMAIN FAMILY MEMBER 19"/>
    <property type="match status" value="1"/>
</dbReference>
<gene>
    <name evidence="1" type="ORF">HJG63_018915</name>
</gene>
<dbReference type="EMBL" id="JACASE010000010">
    <property type="protein sequence ID" value="KAF6432543.1"/>
    <property type="molecule type" value="Genomic_DNA"/>
</dbReference>
<dbReference type="PANTHER" id="PTHR16110">
    <property type="entry name" value="TBC1 DOMAIN FAMILY MEMBER 19"/>
    <property type="match status" value="1"/>
</dbReference>
<proteinExistence type="predicted"/>
<protein>
    <submittedName>
        <fullName evidence="1">TBC1 domain family member 19</fullName>
    </submittedName>
</protein>
<evidence type="ECO:0000313" key="2">
    <source>
        <dbReference type="Proteomes" id="UP000593571"/>
    </source>
</evidence>
<keyword evidence="2" id="KW-1185">Reference proteome</keyword>
<dbReference type="Proteomes" id="UP000593571">
    <property type="component" value="Unassembled WGS sequence"/>
</dbReference>
<evidence type="ECO:0000313" key="1">
    <source>
        <dbReference type="EMBL" id="KAF6432543.1"/>
    </source>
</evidence>
<sequence length="139" mass="16196">MLQEQSDLSLIIAQIVQKLKGSSLYAQLERQAWASLQRPEIKLESLKEDIKEFFKTSGWEKKLQNAVYSELTVFPLPSHPAAPPEHLKEPLVYMRKAQVGYRSFLIICFHARLYNAERKIIIAVRIIYYPLYEKLGKNC</sequence>
<name>A0A7J8EAV9_ROUAE</name>
<dbReference type="AlphaFoldDB" id="A0A7J8EAV9"/>
<reference evidence="1 2" key="1">
    <citation type="journal article" date="2020" name="Nature">
        <title>Six reference-quality genomes reveal evolution of bat adaptations.</title>
        <authorList>
            <person name="Jebb D."/>
            <person name="Huang Z."/>
            <person name="Pippel M."/>
            <person name="Hughes G.M."/>
            <person name="Lavrichenko K."/>
            <person name="Devanna P."/>
            <person name="Winkler S."/>
            <person name="Jermiin L.S."/>
            <person name="Skirmuntt E.C."/>
            <person name="Katzourakis A."/>
            <person name="Burkitt-Gray L."/>
            <person name="Ray D.A."/>
            <person name="Sullivan K.A.M."/>
            <person name="Roscito J.G."/>
            <person name="Kirilenko B.M."/>
            <person name="Davalos L.M."/>
            <person name="Corthals A.P."/>
            <person name="Power M.L."/>
            <person name="Jones G."/>
            <person name="Ransome R.D."/>
            <person name="Dechmann D.K.N."/>
            <person name="Locatelli A.G."/>
            <person name="Puechmaille S.J."/>
            <person name="Fedrigo O."/>
            <person name="Jarvis E.D."/>
            <person name="Hiller M."/>
            <person name="Vernes S.C."/>
            <person name="Myers E.W."/>
            <person name="Teeling E.C."/>
        </authorList>
    </citation>
    <scope>NUCLEOTIDE SEQUENCE [LARGE SCALE GENOMIC DNA]</scope>
    <source>
        <strain evidence="1">MRouAeg1</strain>
        <tissue evidence="1">Muscle</tissue>
    </source>
</reference>
<comment type="caution">
    <text evidence="1">The sequence shown here is derived from an EMBL/GenBank/DDBJ whole genome shotgun (WGS) entry which is preliminary data.</text>
</comment>
<organism evidence="1 2">
    <name type="scientific">Rousettus aegyptiacus</name>
    <name type="common">Egyptian fruit bat</name>
    <name type="synonym">Pteropus aegyptiacus</name>
    <dbReference type="NCBI Taxonomy" id="9407"/>
    <lineage>
        <taxon>Eukaryota</taxon>
        <taxon>Metazoa</taxon>
        <taxon>Chordata</taxon>
        <taxon>Craniata</taxon>
        <taxon>Vertebrata</taxon>
        <taxon>Euteleostomi</taxon>
        <taxon>Mammalia</taxon>
        <taxon>Eutheria</taxon>
        <taxon>Laurasiatheria</taxon>
        <taxon>Chiroptera</taxon>
        <taxon>Yinpterochiroptera</taxon>
        <taxon>Pteropodoidea</taxon>
        <taxon>Pteropodidae</taxon>
        <taxon>Rousettinae</taxon>
        <taxon>Rousettus</taxon>
    </lineage>
</organism>